<reference evidence="6 7" key="1">
    <citation type="journal article" date="2013" name="BMC Microbiol.">
        <title>Identification of the type II cytochrome c maturation pathway in anammox bacteria by comparative genomics.</title>
        <authorList>
            <person name="Ferousi C."/>
            <person name="Speth D.R."/>
            <person name="Reimann J."/>
            <person name="Op den Camp H.J."/>
            <person name="Allen J.W."/>
            <person name="Keltjens J.T."/>
            <person name="Jetten M.S."/>
        </authorList>
    </citation>
    <scope>NUCLEOTIDE SEQUENCE [LARGE SCALE GENOMIC DNA]</scope>
    <source>
        <strain evidence="6">RU1</strain>
    </source>
</reference>
<evidence type="ECO:0000313" key="7">
    <source>
        <dbReference type="Proteomes" id="UP000034954"/>
    </source>
</evidence>
<organism evidence="6 7">
    <name type="scientific">Candidatus Brocadia fulgida</name>
    <dbReference type="NCBI Taxonomy" id="380242"/>
    <lineage>
        <taxon>Bacteria</taxon>
        <taxon>Pseudomonadati</taxon>
        <taxon>Planctomycetota</taxon>
        <taxon>Candidatus Brocadiia</taxon>
        <taxon>Candidatus Brocadiales</taxon>
        <taxon>Candidatus Brocadiaceae</taxon>
        <taxon>Candidatus Brocadia</taxon>
    </lineage>
</organism>
<keyword evidence="2" id="KW-0328">Glycosyltransferase</keyword>
<feature type="transmembrane region" description="Helical" evidence="4">
    <location>
        <begin position="266"/>
        <end position="288"/>
    </location>
</feature>
<accession>A0A0M2UVR8</accession>
<comment type="caution">
    <text evidence="6">The sequence shown here is derived from an EMBL/GenBank/DDBJ whole genome shotgun (WGS) entry which is preliminary data.</text>
</comment>
<dbReference type="Pfam" id="PF00535">
    <property type="entry name" value="Glycos_transf_2"/>
    <property type="match status" value="1"/>
</dbReference>
<dbReference type="PANTHER" id="PTHR43630">
    <property type="entry name" value="POLY-BETA-1,6-N-ACETYL-D-GLUCOSAMINE SYNTHASE"/>
    <property type="match status" value="1"/>
</dbReference>
<evidence type="ECO:0000256" key="3">
    <source>
        <dbReference type="ARBA" id="ARBA00022679"/>
    </source>
</evidence>
<dbReference type="EMBL" id="LAQJ01000221">
    <property type="protein sequence ID" value="KKO19081.1"/>
    <property type="molecule type" value="Genomic_DNA"/>
</dbReference>
<keyword evidence="4" id="KW-1133">Transmembrane helix</keyword>
<keyword evidence="4" id="KW-0472">Membrane</keyword>
<feature type="transmembrane region" description="Helical" evidence="4">
    <location>
        <begin position="300"/>
        <end position="320"/>
    </location>
</feature>
<evidence type="ECO:0000256" key="4">
    <source>
        <dbReference type="SAM" id="Phobius"/>
    </source>
</evidence>
<protein>
    <recommendedName>
        <fullName evidence="5">Glycosyltransferase 2-like domain-containing protein</fullName>
    </recommendedName>
</protein>
<comment type="similarity">
    <text evidence="1">Belongs to the glycosyltransferase 2 family.</text>
</comment>
<proteinExistence type="inferred from homology"/>
<keyword evidence="7" id="KW-1185">Reference proteome</keyword>
<evidence type="ECO:0000259" key="5">
    <source>
        <dbReference type="Pfam" id="PF00535"/>
    </source>
</evidence>
<dbReference type="GO" id="GO:0016757">
    <property type="term" value="F:glycosyltransferase activity"/>
    <property type="evidence" value="ECO:0007669"/>
    <property type="project" value="UniProtKB-KW"/>
</dbReference>
<keyword evidence="3" id="KW-0808">Transferase</keyword>
<sequence>MKFSILIPAYNEEQAISSCLNSLTSLTYDNKEIFVIDDASTDRTTQIVERFLHNGVVLVRCEKNGGRAAALNFGLQKATGDVIITTDADTVVPADWLQRFKPHFEEQGVVAVGGAYRAGNRDKTLANASSVLDYLLNGIGKKSLVPNKLSGVNSAIRRDALVDLGGFNENAWWCEDSELGWKLSERARIVYDPSNVVSTQYPDTWSGIWRRKFYWGYAMGLKFHGQLPLNLRLWIRPVLFIVLFACLFASLATIPYGMRVYFVPGSIFLLLLSILTVVYVPLGIIVMARMGDSTGISLKTLAVLAVLPLVREFAYVYGMWLGYYRGRLSSIRPSWKE</sequence>
<dbReference type="Proteomes" id="UP000034954">
    <property type="component" value="Unassembled WGS sequence"/>
</dbReference>
<dbReference type="CDD" id="cd06423">
    <property type="entry name" value="CESA_like"/>
    <property type="match status" value="1"/>
</dbReference>
<dbReference type="InterPro" id="IPR029044">
    <property type="entry name" value="Nucleotide-diphossugar_trans"/>
</dbReference>
<dbReference type="SUPFAM" id="SSF53448">
    <property type="entry name" value="Nucleotide-diphospho-sugar transferases"/>
    <property type="match status" value="1"/>
</dbReference>
<feature type="domain" description="Glycosyltransferase 2-like" evidence="5">
    <location>
        <begin position="4"/>
        <end position="161"/>
    </location>
</feature>
<name>A0A0M2UVR8_9BACT</name>
<dbReference type="InterPro" id="IPR001173">
    <property type="entry name" value="Glyco_trans_2-like"/>
</dbReference>
<gene>
    <name evidence="6" type="ORF">BROFUL_02216</name>
</gene>
<evidence type="ECO:0000256" key="1">
    <source>
        <dbReference type="ARBA" id="ARBA00006739"/>
    </source>
</evidence>
<keyword evidence="4" id="KW-0812">Transmembrane</keyword>
<dbReference type="AlphaFoldDB" id="A0A0M2UVR8"/>
<evidence type="ECO:0000313" key="6">
    <source>
        <dbReference type="EMBL" id="KKO19081.1"/>
    </source>
</evidence>
<dbReference type="PANTHER" id="PTHR43630:SF1">
    <property type="entry name" value="POLY-BETA-1,6-N-ACETYL-D-GLUCOSAMINE SYNTHASE"/>
    <property type="match status" value="1"/>
</dbReference>
<dbReference type="Gene3D" id="3.90.550.10">
    <property type="entry name" value="Spore Coat Polysaccharide Biosynthesis Protein SpsA, Chain A"/>
    <property type="match status" value="1"/>
</dbReference>
<feature type="transmembrane region" description="Helical" evidence="4">
    <location>
        <begin position="233"/>
        <end position="254"/>
    </location>
</feature>
<evidence type="ECO:0000256" key="2">
    <source>
        <dbReference type="ARBA" id="ARBA00022676"/>
    </source>
</evidence>